<dbReference type="PANTHER" id="PTHR43133:SF32">
    <property type="entry name" value="BLR3042 PROTEIN"/>
    <property type="match status" value="1"/>
</dbReference>
<dbReference type="Proteomes" id="UP001596380">
    <property type="component" value="Unassembled WGS sequence"/>
</dbReference>
<keyword evidence="5" id="KW-0804">Transcription</keyword>
<protein>
    <submittedName>
        <fullName evidence="9">RNA polymerase sigma factor</fullName>
    </submittedName>
</protein>
<dbReference type="InterPro" id="IPR013324">
    <property type="entry name" value="RNA_pol_sigma_r3/r4-like"/>
</dbReference>
<keyword evidence="10" id="KW-1185">Reference proteome</keyword>
<keyword evidence="2" id="KW-0805">Transcription regulation</keyword>
<gene>
    <name evidence="9" type="ORF">ACFQKB_00265</name>
</gene>
<name>A0ABW2CAQ1_9ACTN</name>
<dbReference type="Pfam" id="PF04542">
    <property type="entry name" value="Sigma70_r2"/>
    <property type="match status" value="1"/>
</dbReference>
<keyword evidence="4" id="KW-0238">DNA-binding</keyword>
<evidence type="ECO:0000313" key="10">
    <source>
        <dbReference type="Proteomes" id="UP001596380"/>
    </source>
</evidence>
<reference evidence="10" key="1">
    <citation type="journal article" date="2019" name="Int. J. Syst. Evol. Microbiol.">
        <title>The Global Catalogue of Microorganisms (GCM) 10K type strain sequencing project: providing services to taxonomists for standard genome sequencing and annotation.</title>
        <authorList>
            <consortium name="The Broad Institute Genomics Platform"/>
            <consortium name="The Broad Institute Genome Sequencing Center for Infectious Disease"/>
            <person name="Wu L."/>
            <person name="Ma J."/>
        </authorList>
    </citation>
    <scope>NUCLEOTIDE SEQUENCE [LARGE SCALE GENOMIC DNA]</scope>
    <source>
        <strain evidence="10">JCM 3369</strain>
    </source>
</reference>
<dbReference type="Gene3D" id="1.10.1740.10">
    <property type="match status" value="1"/>
</dbReference>
<dbReference type="InterPro" id="IPR013325">
    <property type="entry name" value="RNA_pol_sigma_r2"/>
</dbReference>
<feature type="domain" description="RNA polymerase sigma-70 region 4" evidence="8">
    <location>
        <begin position="143"/>
        <end position="189"/>
    </location>
</feature>
<dbReference type="Gene3D" id="1.10.10.10">
    <property type="entry name" value="Winged helix-like DNA-binding domain superfamily/Winged helix DNA-binding domain"/>
    <property type="match status" value="1"/>
</dbReference>
<keyword evidence="3" id="KW-0731">Sigma factor</keyword>
<dbReference type="CDD" id="cd06171">
    <property type="entry name" value="Sigma70_r4"/>
    <property type="match status" value="1"/>
</dbReference>
<feature type="region of interest" description="Disordered" evidence="6">
    <location>
        <begin position="1"/>
        <end position="23"/>
    </location>
</feature>
<dbReference type="InterPro" id="IPR036388">
    <property type="entry name" value="WH-like_DNA-bd_sf"/>
</dbReference>
<proteinExistence type="inferred from homology"/>
<evidence type="ECO:0000256" key="2">
    <source>
        <dbReference type="ARBA" id="ARBA00023015"/>
    </source>
</evidence>
<evidence type="ECO:0000259" key="7">
    <source>
        <dbReference type="Pfam" id="PF04542"/>
    </source>
</evidence>
<dbReference type="EMBL" id="JBHSXS010000001">
    <property type="protein sequence ID" value="MFC6878188.1"/>
    <property type="molecule type" value="Genomic_DNA"/>
</dbReference>
<evidence type="ECO:0000256" key="5">
    <source>
        <dbReference type="ARBA" id="ARBA00023163"/>
    </source>
</evidence>
<dbReference type="InterPro" id="IPR007627">
    <property type="entry name" value="RNA_pol_sigma70_r2"/>
</dbReference>
<dbReference type="NCBIfam" id="TIGR02937">
    <property type="entry name" value="sigma70-ECF"/>
    <property type="match status" value="1"/>
</dbReference>
<evidence type="ECO:0000313" key="9">
    <source>
        <dbReference type="EMBL" id="MFC6878188.1"/>
    </source>
</evidence>
<dbReference type="RefSeq" id="WP_160820154.1">
    <property type="nucleotide sequence ID" value="NZ_JBHSXE010000001.1"/>
</dbReference>
<feature type="domain" description="RNA polymerase sigma-70 region 2" evidence="7">
    <location>
        <begin position="41"/>
        <end position="107"/>
    </location>
</feature>
<dbReference type="SUPFAM" id="SSF88659">
    <property type="entry name" value="Sigma3 and sigma4 domains of RNA polymerase sigma factors"/>
    <property type="match status" value="1"/>
</dbReference>
<evidence type="ECO:0000259" key="8">
    <source>
        <dbReference type="Pfam" id="PF04545"/>
    </source>
</evidence>
<organism evidence="9 10">
    <name type="scientific">Actinomadura yumaensis</name>
    <dbReference type="NCBI Taxonomy" id="111807"/>
    <lineage>
        <taxon>Bacteria</taxon>
        <taxon>Bacillati</taxon>
        <taxon>Actinomycetota</taxon>
        <taxon>Actinomycetes</taxon>
        <taxon>Streptosporangiales</taxon>
        <taxon>Thermomonosporaceae</taxon>
        <taxon>Actinomadura</taxon>
    </lineage>
</organism>
<evidence type="ECO:0000256" key="6">
    <source>
        <dbReference type="SAM" id="MobiDB-lite"/>
    </source>
</evidence>
<dbReference type="InterPro" id="IPR039425">
    <property type="entry name" value="RNA_pol_sigma-70-like"/>
</dbReference>
<evidence type="ECO:0000256" key="4">
    <source>
        <dbReference type="ARBA" id="ARBA00023125"/>
    </source>
</evidence>
<dbReference type="Pfam" id="PF04545">
    <property type="entry name" value="Sigma70_r4"/>
    <property type="match status" value="1"/>
</dbReference>
<dbReference type="InterPro" id="IPR007630">
    <property type="entry name" value="RNA_pol_sigma70_r4"/>
</dbReference>
<evidence type="ECO:0000256" key="3">
    <source>
        <dbReference type="ARBA" id="ARBA00023082"/>
    </source>
</evidence>
<dbReference type="PANTHER" id="PTHR43133">
    <property type="entry name" value="RNA POLYMERASE ECF-TYPE SIGMA FACTO"/>
    <property type="match status" value="1"/>
</dbReference>
<evidence type="ECO:0000256" key="1">
    <source>
        <dbReference type="ARBA" id="ARBA00010641"/>
    </source>
</evidence>
<dbReference type="InterPro" id="IPR014284">
    <property type="entry name" value="RNA_pol_sigma-70_dom"/>
</dbReference>
<comment type="similarity">
    <text evidence="1">Belongs to the sigma-70 factor family. ECF subfamily.</text>
</comment>
<dbReference type="SUPFAM" id="SSF88946">
    <property type="entry name" value="Sigma2 domain of RNA polymerase sigma factors"/>
    <property type="match status" value="1"/>
</dbReference>
<comment type="caution">
    <text evidence="9">The sequence shown here is derived from an EMBL/GenBank/DDBJ whole genome shotgun (WGS) entry which is preliminary data.</text>
</comment>
<sequence length="200" mass="21549">MSGEERTPPLAVRRVSPPHEDDDEGLLARVAEGDRTALVALYRRHGGAVLAQISLVVGDRGLGEEVLQDTMLAVWKGAASFEGRSRVRSWIISIARRQARDRLRRRRPRIVAADALEERPATGPGPEDVALERAEATAVAHAITRLGAAHREVLETVFGAGLTLAEAADVLEVPLGTVKSRLSAARGALARELSEKGYAR</sequence>
<accession>A0ABW2CAQ1</accession>